<feature type="transmembrane region" description="Helical" evidence="1">
    <location>
        <begin position="170"/>
        <end position="195"/>
    </location>
</feature>
<protein>
    <recommendedName>
        <fullName evidence="2">DUF2914 domain-containing protein</fullName>
    </recommendedName>
</protein>
<feature type="transmembrane region" description="Helical" evidence="1">
    <location>
        <begin position="112"/>
        <end position="131"/>
    </location>
</feature>
<feature type="transmembrane region" description="Helical" evidence="1">
    <location>
        <begin position="21"/>
        <end position="40"/>
    </location>
</feature>
<feature type="transmembrane region" description="Helical" evidence="1">
    <location>
        <begin position="46"/>
        <end position="66"/>
    </location>
</feature>
<dbReference type="InterPro" id="IPR022606">
    <property type="entry name" value="DUF2914"/>
</dbReference>
<evidence type="ECO:0000313" key="4">
    <source>
        <dbReference type="Proteomes" id="UP000177122"/>
    </source>
</evidence>
<accession>A0A1G2D0Q3</accession>
<feature type="transmembrane region" description="Helical" evidence="1">
    <location>
        <begin position="143"/>
        <end position="164"/>
    </location>
</feature>
<sequence length="371" mass="42202">MVINKISKHWGGLLSLLRRHGHHISLMMCLTGFVLDSTFLPSIDHIATQIISVCYFGIAIIALFFSQAITTNKIRAPWLLLISPLFPLIIQFVFGGLLSVVFVYYFRSASLSVSWPLILLLGALMAGNELWRKRLEQLEFQVTVLFLLFLFFSIFTIPLFLGSIGTMTFLLSVLVSIGMLWLLLLLLSVVAFGALKKKIYRLFLMPFFSALLVVGLYFANILPPIPLVTRADGVFHSLARNVSGEYVGSREDETWRQRYFSLWYPPVYHRFPGESIFFYSAVYAPVQLHTPIIHLWQYRDTASGRWVDAVRVEFPMSGGREAGYRGYSEKQYAPAGSWRVLVETVDGRTISRKKFVVVDVDSHALTRQIAL</sequence>
<keyword evidence="1" id="KW-0472">Membrane</keyword>
<evidence type="ECO:0000259" key="2">
    <source>
        <dbReference type="Pfam" id="PF11141"/>
    </source>
</evidence>
<dbReference type="Pfam" id="PF11141">
    <property type="entry name" value="DUF2914"/>
    <property type="match status" value="1"/>
</dbReference>
<dbReference type="Proteomes" id="UP000177122">
    <property type="component" value="Unassembled WGS sequence"/>
</dbReference>
<keyword evidence="1" id="KW-0812">Transmembrane</keyword>
<reference evidence="3 4" key="1">
    <citation type="journal article" date="2016" name="Nat. Commun.">
        <title>Thousands of microbial genomes shed light on interconnected biogeochemical processes in an aquifer system.</title>
        <authorList>
            <person name="Anantharaman K."/>
            <person name="Brown C.T."/>
            <person name="Hug L.A."/>
            <person name="Sharon I."/>
            <person name="Castelle C.J."/>
            <person name="Probst A.J."/>
            <person name="Thomas B.C."/>
            <person name="Singh A."/>
            <person name="Wilkins M.J."/>
            <person name="Karaoz U."/>
            <person name="Brodie E.L."/>
            <person name="Williams K.H."/>
            <person name="Hubbard S.S."/>
            <person name="Banfield J.F."/>
        </authorList>
    </citation>
    <scope>NUCLEOTIDE SEQUENCE [LARGE SCALE GENOMIC DNA]</scope>
</reference>
<organism evidence="3 4">
    <name type="scientific">Candidatus Lloydbacteria bacterium RIFCSPHIGHO2_01_FULL_49_22</name>
    <dbReference type="NCBI Taxonomy" id="1798658"/>
    <lineage>
        <taxon>Bacteria</taxon>
        <taxon>Candidatus Lloydiibacteriota</taxon>
    </lineage>
</organism>
<evidence type="ECO:0000313" key="3">
    <source>
        <dbReference type="EMBL" id="OGZ06338.1"/>
    </source>
</evidence>
<dbReference type="EMBL" id="MHLI01000004">
    <property type="protein sequence ID" value="OGZ06338.1"/>
    <property type="molecule type" value="Genomic_DNA"/>
</dbReference>
<feature type="transmembrane region" description="Helical" evidence="1">
    <location>
        <begin position="78"/>
        <end position="106"/>
    </location>
</feature>
<evidence type="ECO:0000256" key="1">
    <source>
        <dbReference type="SAM" id="Phobius"/>
    </source>
</evidence>
<proteinExistence type="predicted"/>
<feature type="transmembrane region" description="Helical" evidence="1">
    <location>
        <begin position="202"/>
        <end position="222"/>
    </location>
</feature>
<comment type="caution">
    <text evidence="3">The sequence shown here is derived from an EMBL/GenBank/DDBJ whole genome shotgun (WGS) entry which is preliminary data.</text>
</comment>
<name>A0A1G2D0Q3_9BACT</name>
<gene>
    <name evidence="3" type="ORF">A2845_00885</name>
</gene>
<keyword evidence="1" id="KW-1133">Transmembrane helix</keyword>
<feature type="domain" description="DUF2914" evidence="2">
    <location>
        <begin position="290"/>
        <end position="357"/>
    </location>
</feature>
<dbReference type="AlphaFoldDB" id="A0A1G2D0Q3"/>